<dbReference type="Proteomes" id="UP000276542">
    <property type="component" value="Unassembled WGS sequence"/>
</dbReference>
<organism evidence="1 2">
    <name type="scientific">Nocardioides cavernaquae</name>
    <dbReference type="NCBI Taxonomy" id="2321396"/>
    <lineage>
        <taxon>Bacteria</taxon>
        <taxon>Bacillati</taxon>
        <taxon>Actinomycetota</taxon>
        <taxon>Actinomycetes</taxon>
        <taxon>Propionibacteriales</taxon>
        <taxon>Nocardioidaceae</taxon>
        <taxon>Nocardioides</taxon>
    </lineage>
</organism>
<gene>
    <name evidence="1" type="ORF">D4739_15465</name>
</gene>
<protein>
    <submittedName>
        <fullName evidence="1">Uncharacterized protein</fullName>
    </submittedName>
</protein>
<dbReference type="AlphaFoldDB" id="A0A3A5HAY4"/>
<keyword evidence="2" id="KW-1185">Reference proteome</keyword>
<dbReference type="EMBL" id="QYRP01000002">
    <property type="protein sequence ID" value="RJS47472.1"/>
    <property type="molecule type" value="Genomic_DNA"/>
</dbReference>
<sequence length="126" mass="13517">MDRLMFMLGARTSDIANDLLAFSEAAAAEWMIGCTDDELVRVCSVADWLLLHGPTTKSGASMQLAKACALAAVYVMEGAPRELASGRRARVPDGAQISDGRWPNYALQEAAPRHYGVGADAIAYWA</sequence>
<name>A0A3A5HAY4_9ACTN</name>
<accession>A0A3A5HAY4</accession>
<proteinExistence type="predicted"/>
<comment type="caution">
    <text evidence="1">The sequence shown here is derived from an EMBL/GenBank/DDBJ whole genome shotgun (WGS) entry which is preliminary data.</text>
</comment>
<evidence type="ECO:0000313" key="2">
    <source>
        <dbReference type="Proteomes" id="UP000276542"/>
    </source>
</evidence>
<evidence type="ECO:0000313" key="1">
    <source>
        <dbReference type="EMBL" id="RJS47472.1"/>
    </source>
</evidence>
<reference evidence="2" key="1">
    <citation type="submission" date="2018-09" db="EMBL/GenBank/DDBJ databases">
        <authorList>
            <person name="Zhu H."/>
        </authorList>
    </citation>
    <scope>NUCLEOTIDE SEQUENCE [LARGE SCALE GENOMIC DNA]</scope>
    <source>
        <strain evidence="2">K1W22B-1</strain>
    </source>
</reference>